<dbReference type="PROSITE" id="PS50878">
    <property type="entry name" value="RT_POL"/>
    <property type="match status" value="1"/>
</dbReference>
<sequence length="245" mass="27993">MWQVEVELQETMGVHSISTAFESEKDDGKLYTNNLLEKILDSENLRLAFKRVKSNKRSHEVDGMKVDELPQYLKRNIVTLKKSILEGTNRPQPVRRLEIPKLDGGVRLLGIPTVIDIMIQQAIVKAKEYMDEGYKWVIDIDLAKYFDTVNHDKLMVLVAREIKDKRVLKLIRLFLQGGVLINGVVIETEEGCPQGGPLSPLLSNVMLTELDRDLEKRGHKFCRYADDNTISMLKAKGRETELCKA</sequence>
<dbReference type="PANTHER" id="PTHR34047:SF8">
    <property type="entry name" value="PROTEIN YKFC"/>
    <property type="match status" value="1"/>
</dbReference>
<dbReference type="InterPro" id="IPR051083">
    <property type="entry name" value="GrpII_Intron_Splice-Mob/Def"/>
</dbReference>
<gene>
    <name evidence="2" type="ORF">SDC9_95283</name>
</gene>
<dbReference type="SUPFAM" id="SSF56672">
    <property type="entry name" value="DNA/RNA polymerases"/>
    <property type="match status" value="1"/>
</dbReference>
<proteinExistence type="predicted"/>
<evidence type="ECO:0000259" key="1">
    <source>
        <dbReference type="PROSITE" id="PS50878"/>
    </source>
</evidence>
<evidence type="ECO:0000313" key="2">
    <source>
        <dbReference type="EMBL" id="MPM48558.1"/>
    </source>
</evidence>
<accession>A0A645A783</accession>
<comment type="caution">
    <text evidence="2">The sequence shown here is derived from an EMBL/GenBank/DDBJ whole genome shotgun (WGS) entry which is preliminary data.</text>
</comment>
<dbReference type="CDD" id="cd01651">
    <property type="entry name" value="RT_G2_intron"/>
    <property type="match status" value="1"/>
</dbReference>
<dbReference type="InterPro" id="IPR043502">
    <property type="entry name" value="DNA/RNA_pol_sf"/>
</dbReference>
<dbReference type="EMBL" id="VSSQ01012150">
    <property type="protein sequence ID" value="MPM48558.1"/>
    <property type="molecule type" value="Genomic_DNA"/>
</dbReference>
<dbReference type="InterPro" id="IPR000477">
    <property type="entry name" value="RT_dom"/>
</dbReference>
<dbReference type="PANTHER" id="PTHR34047">
    <property type="entry name" value="NUCLEAR INTRON MATURASE 1, MITOCHONDRIAL-RELATED"/>
    <property type="match status" value="1"/>
</dbReference>
<feature type="domain" description="Reverse transcriptase" evidence="1">
    <location>
        <begin position="1"/>
        <end position="245"/>
    </location>
</feature>
<dbReference type="AlphaFoldDB" id="A0A645A783"/>
<protein>
    <recommendedName>
        <fullName evidence="1">Reverse transcriptase domain-containing protein</fullName>
    </recommendedName>
</protein>
<name>A0A645A783_9ZZZZ</name>
<dbReference type="Pfam" id="PF00078">
    <property type="entry name" value="RVT_1"/>
    <property type="match status" value="1"/>
</dbReference>
<organism evidence="2">
    <name type="scientific">bioreactor metagenome</name>
    <dbReference type="NCBI Taxonomy" id="1076179"/>
    <lineage>
        <taxon>unclassified sequences</taxon>
        <taxon>metagenomes</taxon>
        <taxon>ecological metagenomes</taxon>
    </lineage>
</organism>
<reference evidence="2" key="1">
    <citation type="submission" date="2019-08" db="EMBL/GenBank/DDBJ databases">
        <authorList>
            <person name="Kucharzyk K."/>
            <person name="Murdoch R.W."/>
            <person name="Higgins S."/>
            <person name="Loffler F."/>
        </authorList>
    </citation>
    <scope>NUCLEOTIDE SEQUENCE</scope>
</reference>